<evidence type="ECO:0000256" key="6">
    <source>
        <dbReference type="ARBA" id="ARBA00022989"/>
    </source>
</evidence>
<dbReference type="GO" id="GO:0009247">
    <property type="term" value="P:glycolipid biosynthetic process"/>
    <property type="evidence" value="ECO:0007669"/>
    <property type="project" value="InterPro"/>
</dbReference>
<comment type="similarity">
    <text evidence="2">Belongs to the galactose-3-O-sulfotransferase family.</text>
</comment>
<dbReference type="OrthoDB" id="514299at2759"/>
<keyword evidence="5" id="KW-0735">Signal-anchor</keyword>
<evidence type="ECO:0000256" key="3">
    <source>
        <dbReference type="ARBA" id="ARBA00022679"/>
    </source>
</evidence>
<gene>
    <name evidence="11" type="ORF">OFUS_LOCUS6637</name>
</gene>
<dbReference type="InterPro" id="IPR009729">
    <property type="entry name" value="Gal-3-0_sulfotransfrase"/>
</dbReference>
<protein>
    <submittedName>
        <fullName evidence="11">Uncharacterized protein</fullName>
    </submittedName>
</protein>
<dbReference type="EMBL" id="CAIIXF020000003">
    <property type="protein sequence ID" value="CAH1779876.1"/>
    <property type="molecule type" value="Genomic_DNA"/>
</dbReference>
<evidence type="ECO:0000256" key="1">
    <source>
        <dbReference type="ARBA" id="ARBA00004323"/>
    </source>
</evidence>
<evidence type="ECO:0000313" key="12">
    <source>
        <dbReference type="Proteomes" id="UP000749559"/>
    </source>
</evidence>
<evidence type="ECO:0000256" key="5">
    <source>
        <dbReference type="ARBA" id="ARBA00022968"/>
    </source>
</evidence>
<dbReference type="Proteomes" id="UP000749559">
    <property type="component" value="Unassembled WGS sequence"/>
</dbReference>
<dbReference type="SUPFAM" id="SSF52540">
    <property type="entry name" value="P-loop containing nucleoside triphosphate hydrolases"/>
    <property type="match status" value="1"/>
</dbReference>
<comment type="subcellular location">
    <subcellularLocation>
        <location evidence="1">Golgi apparatus membrane</location>
        <topology evidence="1">Single-pass type II membrane protein</topology>
    </subcellularLocation>
</comment>
<evidence type="ECO:0000256" key="2">
    <source>
        <dbReference type="ARBA" id="ARBA00008124"/>
    </source>
</evidence>
<dbReference type="Gene3D" id="3.40.50.300">
    <property type="entry name" value="P-loop containing nucleotide triphosphate hydrolases"/>
    <property type="match status" value="1"/>
</dbReference>
<feature type="compositionally biased region" description="Basic and acidic residues" evidence="10">
    <location>
        <begin position="109"/>
        <end position="128"/>
    </location>
</feature>
<dbReference type="GO" id="GO:0000139">
    <property type="term" value="C:Golgi membrane"/>
    <property type="evidence" value="ECO:0007669"/>
    <property type="project" value="UniProtKB-SubCell"/>
</dbReference>
<keyword evidence="7" id="KW-0333">Golgi apparatus</keyword>
<keyword evidence="4" id="KW-0812">Transmembrane</keyword>
<dbReference type="PANTHER" id="PTHR14647:SF87">
    <property type="entry name" value="PUTATIVE-RELATED"/>
    <property type="match status" value="1"/>
</dbReference>
<feature type="compositionally biased region" description="Basic and acidic residues" evidence="10">
    <location>
        <begin position="71"/>
        <end position="81"/>
    </location>
</feature>
<proteinExistence type="inferred from homology"/>
<evidence type="ECO:0000256" key="10">
    <source>
        <dbReference type="SAM" id="MobiDB-lite"/>
    </source>
</evidence>
<keyword evidence="12" id="KW-1185">Reference proteome</keyword>
<dbReference type="AlphaFoldDB" id="A0A8J1URR1"/>
<evidence type="ECO:0000256" key="7">
    <source>
        <dbReference type="ARBA" id="ARBA00023034"/>
    </source>
</evidence>
<organism evidence="11 12">
    <name type="scientific">Owenia fusiformis</name>
    <name type="common">Polychaete worm</name>
    <dbReference type="NCBI Taxonomy" id="6347"/>
    <lineage>
        <taxon>Eukaryota</taxon>
        <taxon>Metazoa</taxon>
        <taxon>Spiralia</taxon>
        <taxon>Lophotrochozoa</taxon>
        <taxon>Annelida</taxon>
        <taxon>Polychaeta</taxon>
        <taxon>Sedentaria</taxon>
        <taxon>Canalipalpata</taxon>
        <taxon>Sabellida</taxon>
        <taxon>Oweniida</taxon>
        <taxon>Oweniidae</taxon>
        <taxon>Owenia</taxon>
    </lineage>
</organism>
<keyword evidence="8" id="KW-0472">Membrane</keyword>
<evidence type="ECO:0000256" key="4">
    <source>
        <dbReference type="ARBA" id="ARBA00022692"/>
    </source>
</evidence>
<feature type="region of interest" description="Disordered" evidence="10">
    <location>
        <begin position="92"/>
        <end position="130"/>
    </location>
</feature>
<keyword evidence="9" id="KW-0325">Glycoprotein</keyword>
<evidence type="ECO:0000256" key="9">
    <source>
        <dbReference type="ARBA" id="ARBA00023180"/>
    </source>
</evidence>
<name>A0A8J1URR1_OWEFU</name>
<keyword evidence="3" id="KW-0808">Transferase</keyword>
<accession>A0A8J1URR1</accession>
<keyword evidence="6" id="KW-1133">Transmembrane helix</keyword>
<reference evidence="11" key="1">
    <citation type="submission" date="2022-03" db="EMBL/GenBank/DDBJ databases">
        <authorList>
            <person name="Martin C."/>
        </authorList>
    </citation>
    <scope>NUCLEOTIDE SEQUENCE</scope>
</reference>
<dbReference type="GO" id="GO:0001733">
    <property type="term" value="F:galactosylceramide sulfotransferase activity"/>
    <property type="evidence" value="ECO:0007669"/>
    <property type="project" value="InterPro"/>
</dbReference>
<comment type="caution">
    <text evidence="11">The sequence shown here is derived from an EMBL/GenBank/DDBJ whole genome shotgun (WGS) entry which is preliminary data.</text>
</comment>
<dbReference type="InterPro" id="IPR027417">
    <property type="entry name" value="P-loop_NTPase"/>
</dbReference>
<sequence>MNQLLKIMMAMRYIVLGFLFIMVFCSLNYSFHAIFENEFKHFNPEPLAEQGKIGQSDVLTQAKSFNRHQNQHKDDEKYTENKKHKNEQTFLEIKTASEPPHSGNYEQPDELKSERGKDGINSPKENKGEINTVQEDGHKYGIIIKPKNVYFAKTHKAASTTIQNIIFRYGEKYNLTFAMPWNIHRAGYPNHFTPEVIMPLAHGIDEYNIFCHHTRYHPRVTKFMPRDTLYIGTVRSVESQFLSGYIFHKFYKCYETEKDNITQILKVMLQSKHGRQCAAWKVSTQSEQIYDFGFEIKDMLNVTMIKEYIQFLDNAFDYIFVADYFYESLVLLADILKVPLKDMVYFHLMQVKRHPELNKKDVKMLKEWNVADYMLFDYFNQSFWRRVKKYGTEKLYRNVETLKQLQNTTTLNCTKNSVDSQCELMKLAETKFTHDLKLKMIFEERLNAKESTGIKFKTKWPGKSNQSNYPFHSKPFKERYFKNYPRAKLHLPELEQIK</sequence>
<dbReference type="PANTHER" id="PTHR14647">
    <property type="entry name" value="GALACTOSE-3-O-SULFOTRANSFERASE"/>
    <property type="match status" value="1"/>
</dbReference>
<dbReference type="Pfam" id="PF06990">
    <property type="entry name" value="Gal-3-0_sulfotr"/>
    <property type="match status" value="1"/>
</dbReference>
<evidence type="ECO:0000313" key="11">
    <source>
        <dbReference type="EMBL" id="CAH1779876.1"/>
    </source>
</evidence>
<feature type="region of interest" description="Disordered" evidence="10">
    <location>
        <begin position="65"/>
        <end position="84"/>
    </location>
</feature>
<evidence type="ECO:0000256" key="8">
    <source>
        <dbReference type="ARBA" id="ARBA00023136"/>
    </source>
</evidence>